<evidence type="ECO:0000256" key="5">
    <source>
        <dbReference type="ARBA" id="ARBA00052698"/>
    </source>
</evidence>
<dbReference type="FunFam" id="3.40.309.10:FF:000004">
    <property type="entry name" value="Succinate-semialdehyde dehydrogenase I"/>
    <property type="match status" value="1"/>
</dbReference>
<evidence type="ECO:0000256" key="2">
    <source>
        <dbReference type="ARBA" id="ARBA00009986"/>
    </source>
</evidence>
<dbReference type="GO" id="GO:0009450">
    <property type="term" value="P:gamma-aminobutyric acid catabolic process"/>
    <property type="evidence" value="ECO:0007669"/>
    <property type="project" value="InterPro"/>
</dbReference>
<evidence type="ECO:0000256" key="8">
    <source>
        <dbReference type="RuleBase" id="RU365091"/>
    </source>
</evidence>
<evidence type="ECO:0000256" key="4">
    <source>
        <dbReference type="ARBA" id="ARBA00050387"/>
    </source>
</evidence>
<dbReference type="InterPro" id="IPR016162">
    <property type="entry name" value="Ald_DH_N"/>
</dbReference>
<dbReference type="InterPro" id="IPR029510">
    <property type="entry name" value="Ald_DH_CS_GLU"/>
</dbReference>
<evidence type="ECO:0000256" key="1">
    <source>
        <dbReference type="ARBA" id="ARBA00005176"/>
    </source>
</evidence>
<comment type="similarity">
    <text evidence="2 7">Belongs to the aldehyde dehydrogenase family.</text>
</comment>
<keyword evidence="11" id="KW-1185">Reference proteome</keyword>
<evidence type="ECO:0000313" key="11">
    <source>
        <dbReference type="Proteomes" id="UP001150925"/>
    </source>
</evidence>
<dbReference type="PANTHER" id="PTHR43353:SF5">
    <property type="entry name" value="SUCCINATE-SEMIALDEHYDE DEHYDROGENASE, MITOCHONDRIAL"/>
    <property type="match status" value="1"/>
</dbReference>
<dbReference type="GO" id="GO:0004777">
    <property type="term" value="F:succinate-semialdehyde dehydrogenase (NAD+) activity"/>
    <property type="evidence" value="ECO:0007669"/>
    <property type="project" value="UniProtKB-UniRule"/>
</dbReference>
<protein>
    <recommendedName>
        <fullName evidence="8">Succinate-semialdehyde dehydrogenase</fullName>
        <ecNumber evidence="8">1.2.1.16</ecNumber>
    </recommendedName>
</protein>
<dbReference type="FunFam" id="3.40.605.10:FF:000005">
    <property type="entry name" value="Succinate-semialdehyde dehydrogenase I"/>
    <property type="match status" value="1"/>
</dbReference>
<comment type="catalytic activity">
    <reaction evidence="4 8">
        <text>succinate semialdehyde + NADP(+) + H2O = succinate + NADPH + 2 H(+)</text>
        <dbReference type="Rhea" id="RHEA:13213"/>
        <dbReference type="ChEBI" id="CHEBI:15377"/>
        <dbReference type="ChEBI" id="CHEBI:15378"/>
        <dbReference type="ChEBI" id="CHEBI:30031"/>
        <dbReference type="ChEBI" id="CHEBI:57706"/>
        <dbReference type="ChEBI" id="CHEBI:57783"/>
        <dbReference type="ChEBI" id="CHEBI:58349"/>
        <dbReference type="EC" id="1.2.1.16"/>
    </reaction>
</comment>
<dbReference type="PROSITE" id="PS00070">
    <property type="entry name" value="ALDEHYDE_DEHYDR_CYS"/>
    <property type="match status" value="1"/>
</dbReference>
<dbReference type="NCBIfam" id="TIGR01780">
    <property type="entry name" value="SSADH"/>
    <property type="match status" value="1"/>
</dbReference>
<dbReference type="Proteomes" id="UP001150925">
    <property type="component" value="Unassembled WGS sequence"/>
</dbReference>
<evidence type="ECO:0000313" key="10">
    <source>
        <dbReference type="EMBL" id="KAJ1959878.1"/>
    </source>
</evidence>
<dbReference type="EMBL" id="JANBPY010001478">
    <property type="protein sequence ID" value="KAJ1959878.1"/>
    <property type="molecule type" value="Genomic_DNA"/>
</dbReference>
<dbReference type="InterPro" id="IPR016160">
    <property type="entry name" value="Ald_DH_CS_CYS"/>
</dbReference>
<dbReference type="Gene3D" id="3.40.605.10">
    <property type="entry name" value="Aldehyde Dehydrogenase, Chain A, domain 1"/>
    <property type="match status" value="1"/>
</dbReference>
<dbReference type="EC" id="1.2.1.16" evidence="8"/>
<evidence type="ECO:0000256" key="7">
    <source>
        <dbReference type="RuleBase" id="RU003345"/>
    </source>
</evidence>
<dbReference type="PANTHER" id="PTHR43353">
    <property type="entry name" value="SUCCINATE-SEMIALDEHYDE DEHYDROGENASE, MITOCHONDRIAL"/>
    <property type="match status" value="1"/>
</dbReference>
<dbReference type="AlphaFoldDB" id="A0A9W8ASI6"/>
<comment type="pathway">
    <text evidence="1 8">Amino-acid degradation; 4-aminobutanoate degradation.</text>
</comment>
<gene>
    <name evidence="10" type="ORF">IWQ62_004438</name>
</gene>
<comment type="caution">
    <text evidence="10">The sequence shown here is derived from an EMBL/GenBank/DDBJ whole genome shotgun (WGS) entry which is preliminary data.</text>
</comment>
<proteinExistence type="inferred from homology"/>
<reference evidence="10" key="1">
    <citation type="submission" date="2022-07" db="EMBL/GenBank/DDBJ databases">
        <title>Phylogenomic reconstructions and comparative analyses of Kickxellomycotina fungi.</title>
        <authorList>
            <person name="Reynolds N.K."/>
            <person name="Stajich J.E."/>
            <person name="Barry K."/>
            <person name="Grigoriev I.V."/>
            <person name="Crous P."/>
            <person name="Smith M.E."/>
        </authorList>
    </citation>
    <scope>NUCLEOTIDE SEQUENCE</scope>
    <source>
        <strain evidence="10">RSA 1196</strain>
    </source>
</reference>
<feature type="domain" description="Aldehyde dehydrogenase" evidence="9">
    <location>
        <begin position="22"/>
        <end position="481"/>
    </location>
</feature>
<organism evidence="10 11">
    <name type="scientific">Dispira parvispora</name>
    <dbReference type="NCBI Taxonomy" id="1520584"/>
    <lineage>
        <taxon>Eukaryota</taxon>
        <taxon>Fungi</taxon>
        <taxon>Fungi incertae sedis</taxon>
        <taxon>Zoopagomycota</taxon>
        <taxon>Kickxellomycotina</taxon>
        <taxon>Dimargaritomycetes</taxon>
        <taxon>Dimargaritales</taxon>
        <taxon>Dimargaritaceae</taxon>
        <taxon>Dispira</taxon>
    </lineage>
</organism>
<dbReference type="Pfam" id="PF00171">
    <property type="entry name" value="Aldedh"/>
    <property type="match status" value="1"/>
</dbReference>
<dbReference type="PROSITE" id="PS00687">
    <property type="entry name" value="ALDEHYDE_DEHYDR_GLU"/>
    <property type="match status" value="1"/>
</dbReference>
<dbReference type="InterPro" id="IPR010102">
    <property type="entry name" value="Succ_semiAld_DH"/>
</dbReference>
<name>A0A9W8ASI6_9FUNG</name>
<dbReference type="SUPFAM" id="SSF53720">
    <property type="entry name" value="ALDH-like"/>
    <property type="match status" value="1"/>
</dbReference>
<dbReference type="Gene3D" id="3.40.309.10">
    <property type="entry name" value="Aldehyde Dehydrogenase, Chain A, domain 2"/>
    <property type="match status" value="1"/>
</dbReference>
<sequence>MSTLQLKDPTLFCEKALVNNQWVTAGSQKTISVENPATGDVLGSVPEFDTKDTEVAIQAASKAFASWKNTTAKQRHRLLMEWLRLIRENEDDLAKIMTLENGKPLNEARGEVRYAASFIEWFAEEAKRLYGDIIPSPVNDQRIMILKQPVGVVALLTPWNFPAAMITRKAGAALAAGCTAVIKPASQTPFSALALAKLAQRAGFPEGVLNVITAHENLKSVSRHLCTHISVKKVSFTGSTHVGKILMEQSASTLKKLSLELGGNAPFIVFEDADVEKAVEGGLAAKFRNNGQTCVCVNRFYIHESVYDEFATKFTERLRTYRVGNGLDPDVQLGPLIHKEALEKVQAHVDDAVAKGAKVLTGGQALHDNFFAPTVLVNATPDVDLHSEETFGPVAALFRFRTEEEVLQQANDSTVGLASYCYTQNLSRMWRVVEALETGMVGINSSSVSHEVAPFGGIKESGFGREGSKYGISEYVNVKYVNMSI</sequence>
<evidence type="ECO:0000256" key="6">
    <source>
        <dbReference type="PROSITE-ProRule" id="PRU10007"/>
    </source>
</evidence>
<dbReference type="InterPro" id="IPR015590">
    <property type="entry name" value="Aldehyde_DH_dom"/>
</dbReference>
<dbReference type="InterPro" id="IPR050740">
    <property type="entry name" value="Aldehyde_DH_Superfamily"/>
</dbReference>
<dbReference type="InterPro" id="IPR016161">
    <property type="entry name" value="Ald_DH/histidinol_DH"/>
</dbReference>
<dbReference type="InterPro" id="IPR016163">
    <property type="entry name" value="Ald_DH_C"/>
</dbReference>
<dbReference type="OrthoDB" id="310895at2759"/>
<accession>A0A9W8ASI6</accession>
<evidence type="ECO:0000259" key="9">
    <source>
        <dbReference type="Pfam" id="PF00171"/>
    </source>
</evidence>
<comment type="catalytic activity">
    <reaction evidence="5 8">
        <text>succinate semialdehyde + NAD(+) + H2O = succinate + NADH + 2 H(+)</text>
        <dbReference type="Rhea" id="RHEA:13217"/>
        <dbReference type="ChEBI" id="CHEBI:15377"/>
        <dbReference type="ChEBI" id="CHEBI:15378"/>
        <dbReference type="ChEBI" id="CHEBI:30031"/>
        <dbReference type="ChEBI" id="CHEBI:57540"/>
        <dbReference type="ChEBI" id="CHEBI:57706"/>
        <dbReference type="ChEBI" id="CHEBI:57945"/>
        <dbReference type="EC" id="1.2.1.16"/>
    </reaction>
</comment>
<feature type="active site" evidence="6">
    <location>
        <position position="260"/>
    </location>
</feature>
<keyword evidence="3 7" id="KW-0560">Oxidoreductase</keyword>
<evidence type="ECO:0000256" key="3">
    <source>
        <dbReference type="ARBA" id="ARBA00023002"/>
    </source>
</evidence>
<dbReference type="CDD" id="cd07103">
    <property type="entry name" value="ALDH_F5_SSADH_GabD"/>
    <property type="match status" value="1"/>
</dbReference>